<dbReference type="OrthoDB" id="9811969at2"/>
<dbReference type="AlphaFoldDB" id="A0A2Y9U1G3"/>
<dbReference type="GO" id="GO:0008168">
    <property type="term" value="F:methyltransferase activity"/>
    <property type="evidence" value="ECO:0007669"/>
    <property type="project" value="UniProtKB-KW"/>
</dbReference>
<evidence type="ECO:0000256" key="2">
    <source>
        <dbReference type="ARBA" id="ARBA00022692"/>
    </source>
</evidence>
<gene>
    <name evidence="6" type="ORF">HYN51_15505</name>
</gene>
<protein>
    <submittedName>
        <fullName evidence="6">Isoprenylcysteine carboxylmethyltransferase family protein</fullName>
    </submittedName>
</protein>
<keyword evidence="4 5" id="KW-0472">Membrane</keyword>
<reference evidence="6 7" key="1">
    <citation type="journal article" date="2019" name="Int. J. Syst. Evol. Microbiol.">
        <title>Limnobaculum parvum gen. nov., sp. nov., isolated from a freshwater lake.</title>
        <authorList>
            <person name="Baek C."/>
            <person name="Shin S.K."/>
            <person name="Yi H."/>
        </authorList>
    </citation>
    <scope>NUCLEOTIDE SEQUENCE [LARGE SCALE GENOMIC DNA]</scope>
    <source>
        <strain evidence="6 7">HYN0051</strain>
    </source>
</reference>
<dbReference type="KEGG" id="lpv:HYN51_15505"/>
<dbReference type="PANTHER" id="PTHR12714">
    <property type="entry name" value="PROTEIN-S ISOPRENYLCYSTEINE O-METHYLTRANSFERASE"/>
    <property type="match status" value="1"/>
</dbReference>
<evidence type="ECO:0000256" key="3">
    <source>
        <dbReference type="ARBA" id="ARBA00022989"/>
    </source>
</evidence>
<accession>A0A2Y9U1G3</accession>
<comment type="subcellular location">
    <subcellularLocation>
        <location evidence="1">Endomembrane system</location>
        <topology evidence="1">Multi-pass membrane protein</topology>
    </subcellularLocation>
</comment>
<evidence type="ECO:0000256" key="1">
    <source>
        <dbReference type="ARBA" id="ARBA00004127"/>
    </source>
</evidence>
<keyword evidence="7" id="KW-1185">Reference proteome</keyword>
<dbReference type="Gene3D" id="1.20.120.1630">
    <property type="match status" value="1"/>
</dbReference>
<keyword evidence="3 5" id="KW-1133">Transmembrane helix</keyword>
<evidence type="ECO:0000256" key="4">
    <source>
        <dbReference type="ARBA" id="ARBA00023136"/>
    </source>
</evidence>
<dbReference type="InterPro" id="IPR007318">
    <property type="entry name" value="Phopholipid_MeTrfase"/>
</dbReference>
<organism evidence="6 7">
    <name type="scientific">Limnobaculum parvum</name>
    <dbReference type="NCBI Taxonomy" id="2172103"/>
    <lineage>
        <taxon>Bacteria</taxon>
        <taxon>Pseudomonadati</taxon>
        <taxon>Pseudomonadota</taxon>
        <taxon>Gammaproteobacteria</taxon>
        <taxon>Enterobacterales</taxon>
        <taxon>Budviciaceae</taxon>
        <taxon>Limnobaculum</taxon>
    </lineage>
</organism>
<dbReference type="PANTHER" id="PTHR12714:SF24">
    <property type="entry name" value="SLR1182 PROTEIN"/>
    <property type="match status" value="1"/>
</dbReference>
<feature type="transmembrane region" description="Helical" evidence="5">
    <location>
        <begin position="42"/>
        <end position="63"/>
    </location>
</feature>
<evidence type="ECO:0000256" key="5">
    <source>
        <dbReference type="SAM" id="Phobius"/>
    </source>
</evidence>
<name>A0A2Y9U1G3_9GAMM</name>
<dbReference type="GO" id="GO:0012505">
    <property type="term" value="C:endomembrane system"/>
    <property type="evidence" value="ECO:0007669"/>
    <property type="project" value="UniProtKB-SubCell"/>
</dbReference>
<evidence type="ECO:0000313" key="6">
    <source>
        <dbReference type="EMBL" id="AWH89817.1"/>
    </source>
</evidence>
<dbReference type="Pfam" id="PF04191">
    <property type="entry name" value="PEMT"/>
    <property type="match status" value="1"/>
</dbReference>
<keyword evidence="2 5" id="KW-0812">Transmembrane</keyword>
<feature type="transmembrane region" description="Helical" evidence="5">
    <location>
        <begin position="93"/>
        <end position="124"/>
    </location>
</feature>
<proteinExistence type="predicted"/>
<sequence>MRCLALELRFPPPIIFSVSLLFIGFIHWCFPAFKTESTLMPIVSGVCFLASGIIGLSSLTMFYRAKTTVNPINVNSATTLVDSGLYAFSRNPMYLALALLLLSACFWLGNLLGLVGVFVFILYITRFQIIPEERALGALFGQRYQDYQRRVRRWL</sequence>
<feature type="transmembrane region" description="Helical" evidence="5">
    <location>
        <begin position="12"/>
        <end position="30"/>
    </location>
</feature>
<dbReference type="Proteomes" id="UP000244908">
    <property type="component" value="Chromosome"/>
</dbReference>
<evidence type="ECO:0000313" key="7">
    <source>
        <dbReference type="Proteomes" id="UP000244908"/>
    </source>
</evidence>
<dbReference type="EMBL" id="CP029185">
    <property type="protein sequence ID" value="AWH89817.1"/>
    <property type="molecule type" value="Genomic_DNA"/>
</dbReference>
<dbReference type="RefSeq" id="WP_108901860.1">
    <property type="nucleotide sequence ID" value="NZ_CP029185.2"/>
</dbReference>
<dbReference type="GO" id="GO:0032259">
    <property type="term" value="P:methylation"/>
    <property type="evidence" value="ECO:0007669"/>
    <property type="project" value="UniProtKB-KW"/>
</dbReference>